<dbReference type="PANTHER" id="PTHR30389:SF19">
    <property type="entry name" value="L(+)-TARTRATE DEHYDRATASE SUBUNIT ALPHA"/>
    <property type="match status" value="1"/>
</dbReference>
<evidence type="ECO:0000256" key="3">
    <source>
        <dbReference type="ARBA" id="ARBA00011209"/>
    </source>
</evidence>
<name>B9Z0L4_9NEIS</name>
<evidence type="ECO:0000259" key="12">
    <source>
        <dbReference type="Pfam" id="PF05681"/>
    </source>
</evidence>
<dbReference type="EC" id="4.2.1.32" evidence="9"/>
<comment type="cofactor">
    <cofactor evidence="1">
        <name>iron-sulfur cluster</name>
        <dbReference type="ChEBI" id="CHEBI:30408"/>
    </cofactor>
</comment>
<comment type="caution">
    <text evidence="13">The sequence shown here is derived from an EMBL/GenBank/DDBJ whole genome shotgun (WGS) entry which is preliminary data.</text>
</comment>
<dbReference type="GO" id="GO:0046872">
    <property type="term" value="F:metal ion binding"/>
    <property type="evidence" value="ECO:0007669"/>
    <property type="project" value="UniProtKB-KW"/>
</dbReference>
<feature type="domain" description="Fe-S hydro-lyase tartrate dehydratase alpha-type catalytic" evidence="12">
    <location>
        <begin position="1"/>
        <end position="56"/>
    </location>
</feature>
<gene>
    <name evidence="13" type="ORF">FuraDRAFT_0636</name>
</gene>
<comment type="catalytic activity">
    <reaction evidence="11">
        <text>(2R,3R)-tartrate = oxaloacetate + H2O</text>
        <dbReference type="Rhea" id="RHEA:15413"/>
        <dbReference type="ChEBI" id="CHEBI:15377"/>
        <dbReference type="ChEBI" id="CHEBI:16452"/>
        <dbReference type="ChEBI" id="CHEBI:30924"/>
        <dbReference type="EC" id="4.2.1.32"/>
    </reaction>
</comment>
<evidence type="ECO:0000256" key="5">
    <source>
        <dbReference type="ARBA" id="ARBA00022723"/>
    </source>
</evidence>
<dbReference type="PANTHER" id="PTHR30389">
    <property type="entry name" value="FUMARATE HYDRATASE-RELATED"/>
    <property type="match status" value="1"/>
</dbReference>
<proteinExistence type="inferred from homology"/>
<dbReference type="Pfam" id="PF05681">
    <property type="entry name" value="Fumerase"/>
    <property type="match status" value="1"/>
</dbReference>
<sequence length="74" mass="7897">MEELLEQGLNEVGIGPQGLTGNNSVMGVNIESSARHPSTIGVAVNTGCWAHRRGKIRINADLSYEILSHEGVVL</sequence>
<dbReference type="Proteomes" id="UP000003165">
    <property type="component" value="Unassembled WGS sequence"/>
</dbReference>
<evidence type="ECO:0000256" key="7">
    <source>
        <dbReference type="ARBA" id="ARBA00023014"/>
    </source>
</evidence>
<evidence type="ECO:0000256" key="10">
    <source>
        <dbReference type="ARBA" id="ARBA00040103"/>
    </source>
</evidence>
<evidence type="ECO:0000256" key="8">
    <source>
        <dbReference type="ARBA" id="ARBA00023239"/>
    </source>
</evidence>
<keyword evidence="6" id="KW-0408">Iron</keyword>
<organism evidence="13 14">
    <name type="scientific">Pseudogulbenkiania ferrooxidans 2002</name>
    <dbReference type="NCBI Taxonomy" id="279714"/>
    <lineage>
        <taxon>Bacteria</taxon>
        <taxon>Pseudomonadati</taxon>
        <taxon>Pseudomonadota</taxon>
        <taxon>Betaproteobacteria</taxon>
        <taxon>Neisseriales</taxon>
        <taxon>Chromobacteriaceae</taxon>
        <taxon>Pseudogulbenkiania</taxon>
    </lineage>
</organism>
<comment type="similarity">
    <text evidence="2">Belongs to the class-I fumarase family.</text>
</comment>
<keyword evidence="4" id="KW-0004">4Fe-4S</keyword>
<evidence type="ECO:0000256" key="4">
    <source>
        <dbReference type="ARBA" id="ARBA00022485"/>
    </source>
</evidence>
<dbReference type="EMBL" id="ACIS01000002">
    <property type="protein sequence ID" value="EEG09620.1"/>
    <property type="molecule type" value="Genomic_DNA"/>
</dbReference>
<evidence type="ECO:0000256" key="2">
    <source>
        <dbReference type="ARBA" id="ARBA00008876"/>
    </source>
</evidence>
<evidence type="ECO:0000256" key="11">
    <source>
        <dbReference type="ARBA" id="ARBA00049253"/>
    </source>
</evidence>
<protein>
    <recommendedName>
        <fullName evidence="10">L(+)-tartrate dehydratase subunit alpha</fullName>
        <ecNumber evidence="9">4.2.1.32</ecNumber>
    </recommendedName>
</protein>
<dbReference type="AlphaFoldDB" id="B9Z0L4"/>
<evidence type="ECO:0000256" key="1">
    <source>
        <dbReference type="ARBA" id="ARBA00001915"/>
    </source>
</evidence>
<keyword evidence="14" id="KW-1185">Reference proteome</keyword>
<evidence type="ECO:0000313" key="13">
    <source>
        <dbReference type="EMBL" id="EEG09620.1"/>
    </source>
</evidence>
<comment type="subunit">
    <text evidence="3">Tetramer of two alpha and two beta subunits.</text>
</comment>
<keyword evidence="7" id="KW-0411">Iron-sulfur</keyword>
<reference evidence="13 14" key="1">
    <citation type="submission" date="2009-02" db="EMBL/GenBank/DDBJ databases">
        <title>Sequencing of the draft genome and assembly of Lutiella nitroferrum 2002.</title>
        <authorList>
            <consortium name="US DOE Joint Genome Institute (JGI-PGF)"/>
            <person name="Lucas S."/>
            <person name="Copeland A."/>
            <person name="Lapidus A."/>
            <person name="Glavina del Rio T."/>
            <person name="Tice H."/>
            <person name="Bruce D."/>
            <person name="Goodwin L."/>
            <person name="Pitluck S."/>
            <person name="Larimer F."/>
            <person name="Land M.L."/>
            <person name="Hauser L."/>
            <person name="Coates J.D."/>
        </authorList>
    </citation>
    <scope>NUCLEOTIDE SEQUENCE [LARGE SCALE GENOMIC DNA]</scope>
    <source>
        <strain evidence="13 14">2002</strain>
    </source>
</reference>
<evidence type="ECO:0000256" key="6">
    <source>
        <dbReference type="ARBA" id="ARBA00023004"/>
    </source>
</evidence>
<dbReference type="eggNOG" id="COG1951">
    <property type="taxonomic scope" value="Bacteria"/>
</dbReference>
<dbReference type="GO" id="GO:0051539">
    <property type="term" value="F:4 iron, 4 sulfur cluster binding"/>
    <property type="evidence" value="ECO:0007669"/>
    <property type="project" value="UniProtKB-KW"/>
</dbReference>
<keyword evidence="8 13" id="KW-0456">Lyase</keyword>
<evidence type="ECO:0000313" key="14">
    <source>
        <dbReference type="Proteomes" id="UP000003165"/>
    </source>
</evidence>
<keyword evidence="5" id="KW-0479">Metal-binding</keyword>
<dbReference type="InterPro" id="IPR051208">
    <property type="entry name" value="Class-I_Fumarase/Tartrate_DH"/>
</dbReference>
<dbReference type="InterPro" id="IPR004646">
    <property type="entry name" value="Fe-S_hydro-lyase_TtdA-typ_cat"/>
</dbReference>
<evidence type="ECO:0000256" key="9">
    <source>
        <dbReference type="ARBA" id="ARBA00039027"/>
    </source>
</evidence>
<accession>B9Z0L4</accession>
<dbReference type="GO" id="GO:0008730">
    <property type="term" value="F:L(+)-tartrate dehydratase activity"/>
    <property type="evidence" value="ECO:0007669"/>
    <property type="project" value="UniProtKB-EC"/>
</dbReference>